<dbReference type="Proteomes" id="UP001258017">
    <property type="component" value="Unassembled WGS sequence"/>
</dbReference>
<evidence type="ECO:0008006" key="9">
    <source>
        <dbReference type="Google" id="ProtNLM"/>
    </source>
</evidence>
<keyword evidence="2 3" id="KW-0175">Coiled coil</keyword>
<dbReference type="Pfam" id="PF14772">
    <property type="entry name" value="NYD-SP28"/>
    <property type="match status" value="1"/>
</dbReference>
<dbReference type="GO" id="GO:0003352">
    <property type="term" value="P:regulation of cilium movement"/>
    <property type="evidence" value="ECO:0007669"/>
    <property type="project" value="TreeGrafter"/>
</dbReference>
<reference evidence="7" key="2">
    <citation type="journal article" date="2023" name="Commun. Biol.">
        <title>Intrasexual cuticular hydrocarbon dimorphism in a wasp sheds light on hydrocarbon biosynthesis genes in Hymenoptera.</title>
        <authorList>
            <person name="Moris V.C."/>
            <person name="Podsiadlowski L."/>
            <person name="Martin S."/>
            <person name="Oeyen J.P."/>
            <person name="Donath A."/>
            <person name="Petersen M."/>
            <person name="Wilbrandt J."/>
            <person name="Misof B."/>
            <person name="Liedtke D."/>
            <person name="Thamm M."/>
            <person name="Scheiner R."/>
            <person name="Schmitt T."/>
            <person name="Niehuis O."/>
        </authorList>
    </citation>
    <scope>NUCLEOTIDE SEQUENCE</scope>
    <source>
        <strain evidence="7">GBR_01_08_01A</strain>
    </source>
</reference>
<feature type="coiled-coil region" evidence="3">
    <location>
        <begin position="322"/>
        <end position="374"/>
    </location>
</feature>
<feature type="domain" description="Dynein regulatory complex protein 1/2 N-terminal" evidence="5">
    <location>
        <begin position="87"/>
        <end position="188"/>
    </location>
</feature>
<dbReference type="PANTHER" id="PTHR21625">
    <property type="entry name" value="NYD-SP28 PROTEIN"/>
    <property type="match status" value="1"/>
</dbReference>
<evidence type="ECO:0000259" key="5">
    <source>
        <dbReference type="Pfam" id="PF14772"/>
    </source>
</evidence>
<proteinExistence type="inferred from homology"/>
<feature type="region of interest" description="Disordered" evidence="4">
    <location>
        <begin position="1"/>
        <end position="29"/>
    </location>
</feature>
<dbReference type="EMBL" id="JAIFRP010000045">
    <property type="protein sequence ID" value="KAK2580857.1"/>
    <property type="molecule type" value="Genomic_DNA"/>
</dbReference>
<evidence type="ECO:0000256" key="1">
    <source>
        <dbReference type="ARBA" id="ARBA00009688"/>
    </source>
</evidence>
<organism evidence="7 8">
    <name type="scientific">Odynerus spinipes</name>
    <dbReference type="NCBI Taxonomy" id="1348599"/>
    <lineage>
        <taxon>Eukaryota</taxon>
        <taxon>Metazoa</taxon>
        <taxon>Ecdysozoa</taxon>
        <taxon>Arthropoda</taxon>
        <taxon>Hexapoda</taxon>
        <taxon>Insecta</taxon>
        <taxon>Pterygota</taxon>
        <taxon>Neoptera</taxon>
        <taxon>Endopterygota</taxon>
        <taxon>Hymenoptera</taxon>
        <taxon>Apocrita</taxon>
        <taxon>Aculeata</taxon>
        <taxon>Vespoidea</taxon>
        <taxon>Vespidae</taxon>
        <taxon>Eumeninae</taxon>
        <taxon>Odynerus</taxon>
    </lineage>
</organism>
<comment type="similarity">
    <text evidence="1">Belongs to the DRC1 family.</text>
</comment>
<evidence type="ECO:0000256" key="3">
    <source>
        <dbReference type="SAM" id="Coils"/>
    </source>
</evidence>
<gene>
    <name evidence="7" type="ORF">KPH14_005933</name>
</gene>
<feature type="coiled-coil region" evidence="3">
    <location>
        <begin position="749"/>
        <end position="776"/>
    </location>
</feature>
<evidence type="ECO:0000256" key="4">
    <source>
        <dbReference type="SAM" id="MobiDB-lite"/>
    </source>
</evidence>
<dbReference type="AlphaFoldDB" id="A0AAD9RJF1"/>
<feature type="coiled-coil region" evidence="3">
    <location>
        <begin position="156"/>
        <end position="183"/>
    </location>
</feature>
<comment type="caution">
    <text evidence="7">The sequence shown here is derived from an EMBL/GenBank/DDBJ whole genome shotgun (WGS) entry which is preliminary data.</text>
</comment>
<feature type="compositionally biased region" description="Basic and acidic residues" evidence="4">
    <location>
        <begin position="1"/>
        <end position="18"/>
    </location>
</feature>
<sequence>MITKEEQSEDTEKERAKELSVTSSDPNIRKLARRHRIQRRLSALQEKGTEDEEVIQRSPIEAQLLACTDIMERVKMESEEVVSNVKVADEARELERRREAREKRNFLLNKLEEENREAILKYQEIDQKWSGILSSKDPLDIHEEMIAQNARCLELLSKKDEVIAELKAELENADVKFVEDTKKQNEDVDILVERIDRQLNVISKAYYQELKNIDEVLDAERRELLDTLEEKWEALYEKLQDDSKEAINKRKEVIREYEVEMARVMTEHHEEYRAQKIGLELENQELQQKVQNMKALCLMNVEKLNYSYTVLKHRDEENTIVKNEQKRRINKLQDTINELRKTYTKLEESTRSEIQKLTDQVLKAHKNILELEVKSENFTNINEKKYFQVWDMNVKRANELVDKILSTDKIIHEQALGLPWKPPEEQLLAKEDLPSYRTAVNAINKEKADAQERRQMPITYKKANTLEDINLERRLLNRIMGHVSEQSNFLIEDIIEELLLPYSSEDNVVIRLDNVFLALNIVSEEEIEFLLNFFLPYTYCPDCTSLDKSTPTSQKSIDKIMEASSFQSTSSTPDVCGDEEPDEDVAQLIATIKDEIYCNDLYGEADTVTNDTQDYPVPSAVPTLSTLVEENVSSSVNVVSSNDKGNDEKEQKQRLVCKKGHLLQIHSAYVTRALKEFVEKYHFVKRDDIVPCLKDRLSIRKVTVSRSLTVEDIREFWKRYRDLFPPAKERLWDGLLVGLKQYYEILKERQRLSNETEFLKKQNAELRRLLKTYTTQPGSSTRMDTEIPFSTKT</sequence>
<dbReference type="InterPro" id="IPR029440">
    <property type="entry name" value="DRC1_C"/>
</dbReference>
<keyword evidence="8" id="KW-1185">Reference proteome</keyword>
<dbReference type="PANTHER" id="PTHR21625:SF1">
    <property type="entry name" value="DYNEIN REGULATORY COMPLEX PROTEIN 1"/>
    <property type="match status" value="1"/>
</dbReference>
<protein>
    <recommendedName>
        <fullName evidence="9">Dynein regulatory complex protein 1</fullName>
    </recommendedName>
</protein>
<feature type="coiled-coil region" evidence="3">
    <location>
        <begin position="210"/>
        <end position="296"/>
    </location>
</feature>
<name>A0AAD9RJF1_9HYME</name>
<dbReference type="GO" id="GO:0060285">
    <property type="term" value="P:cilium-dependent cell motility"/>
    <property type="evidence" value="ECO:0007669"/>
    <property type="project" value="TreeGrafter"/>
</dbReference>
<dbReference type="GO" id="GO:0070286">
    <property type="term" value="P:axonemal dynein complex assembly"/>
    <property type="evidence" value="ECO:0007669"/>
    <property type="project" value="InterPro"/>
</dbReference>
<evidence type="ECO:0000259" key="6">
    <source>
        <dbReference type="Pfam" id="PF14775"/>
    </source>
</evidence>
<evidence type="ECO:0000313" key="8">
    <source>
        <dbReference type="Proteomes" id="UP001258017"/>
    </source>
</evidence>
<dbReference type="GO" id="GO:0005858">
    <property type="term" value="C:axonemal dynein complex"/>
    <property type="evidence" value="ECO:0007669"/>
    <property type="project" value="InterPro"/>
</dbReference>
<accession>A0AAD9RJF1</accession>
<evidence type="ECO:0000313" key="7">
    <source>
        <dbReference type="EMBL" id="KAK2580857.1"/>
    </source>
</evidence>
<feature type="domain" description="Dynein regulatory complex protein 1 C-terminal" evidence="6">
    <location>
        <begin position="715"/>
        <end position="773"/>
    </location>
</feature>
<feature type="coiled-coil region" evidence="3">
    <location>
        <begin position="84"/>
        <end position="128"/>
    </location>
</feature>
<reference evidence="7" key="1">
    <citation type="submission" date="2021-08" db="EMBL/GenBank/DDBJ databases">
        <authorList>
            <person name="Misof B."/>
            <person name="Oliver O."/>
            <person name="Podsiadlowski L."/>
            <person name="Donath A."/>
            <person name="Peters R."/>
            <person name="Mayer C."/>
            <person name="Rust J."/>
            <person name="Gunkel S."/>
            <person name="Lesny P."/>
            <person name="Martin S."/>
            <person name="Oeyen J.P."/>
            <person name="Petersen M."/>
            <person name="Panagiotis P."/>
            <person name="Wilbrandt J."/>
            <person name="Tanja T."/>
        </authorList>
    </citation>
    <scope>NUCLEOTIDE SEQUENCE</scope>
    <source>
        <strain evidence="7">GBR_01_08_01A</strain>
        <tissue evidence="7">Thorax + abdomen</tissue>
    </source>
</reference>
<dbReference type="InterPro" id="IPR039750">
    <property type="entry name" value="DRC1/DRC2"/>
</dbReference>
<dbReference type="InterPro" id="IPR039505">
    <property type="entry name" value="DRC1/2_N"/>
</dbReference>
<dbReference type="Pfam" id="PF14775">
    <property type="entry name" value="NYD-SP28_assoc"/>
    <property type="match status" value="1"/>
</dbReference>
<evidence type="ECO:0000256" key="2">
    <source>
        <dbReference type="ARBA" id="ARBA00023054"/>
    </source>
</evidence>